<dbReference type="Proteomes" id="UP000475862">
    <property type="component" value="Unassembled WGS sequence"/>
</dbReference>
<reference evidence="1 2" key="1">
    <citation type="submission" date="2019-08" db="EMBL/GenBank/DDBJ databases">
        <title>The genome of the soybean aphid Biotype 1, its phylome, world population structure and adaptation to the North American continent.</title>
        <authorList>
            <person name="Giordano R."/>
            <person name="Donthu R.K."/>
            <person name="Hernandez A.G."/>
            <person name="Wright C.L."/>
            <person name="Zimin A.V."/>
        </authorList>
    </citation>
    <scope>NUCLEOTIDE SEQUENCE [LARGE SCALE GENOMIC DNA]</scope>
    <source>
        <tissue evidence="1">Whole aphids</tissue>
    </source>
</reference>
<comment type="caution">
    <text evidence="1">The sequence shown here is derived from an EMBL/GenBank/DDBJ whole genome shotgun (WGS) entry which is preliminary data.</text>
</comment>
<protein>
    <submittedName>
        <fullName evidence="1">Uncharacterized protein</fullName>
    </submittedName>
</protein>
<evidence type="ECO:0000313" key="1">
    <source>
        <dbReference type="EMBL" id="KAE9523397.1"/>
    </source>
</evidence>
<dbReference type="EMBL" id="VYZN01000079">
    <property type="protein sequence ID" value="KAE9523397.1"/>
    <property type="molecule type" value="Genomic_DNA"/>
</dbReference>
<feature type="non-terminal residue" evidence="1">
    <location>
        <position position="1"/>
    </location>
</feature>
<keyword evidence="2" id="KW-1185">Reference proteome</keyword>
<sequence>IPTILNALIGRALKEKRNHSIYVGSRYILLSQSYYIKGSVIGQPLANIDLIDSVDCVSGKIKLIDFVIACIPSTGQIMPKNIKKFINYLILNYVVPFHADIIKILFKDILYECKLHFFLKYPKPSSIPEVFKLCVAAPRGVAGVVEGSHRYCDSDKLKFYIYITLLLQPVTIIIAI</sequence>
<evidence type="ECO:0000313" key="2">
    <source>
        <dbReference type="Proteomes" id="UP000475862"/>
    </source>
</evidence>
<name>A0A6G0T0G6_APHGL</name>
<organism evidence="1 2">
    <name type="scientific">Aphis glycines</name>
    <name type="common">Soybean aphid</name>
    <dbReference type="NCBI Taxonomy" id="307491"/>
    <lineage>
        <taxon>Eukaryota</taxon>
        <taxon>Metazoa</taxon>
        <taxon>Ecdysozoa</taxon>
        <taxon>Arthropoda</taxon>
        <taxon>Hexapoda</taxon>
        <taxon>Insecta</taxon>
        <taxon>Pterygota</taxon>
        <taxon>Neoptera</taxon>
        <taxon>Paraneoptera</taxon>
        <taxon>Hemiptera</taxon>
        <taxon>Sternorrhyncha</taxon>
        <taxon>Aphidomorpha</taxon>
        <taxon>Aphidoidea</taxon>
        <taxon>Aphididae</taxon>
        <taxon>Aphidini</taxon>
        <taxon>Aphis</taxon>
        <taxon>Aphis</taxon>
    </lineage>
</organism>
<dbReference type="OrthoDB" id="10255969at2759"/>
<dbReference type="AlphaFoldDB" id="A0A6G0T0G6"/>
<proteinExistence type="predicted"/>
<gene>
    <name evidence="1" type="ORF">AGLY_015949</name>
</gene>
<accession>A0A6G0T0G6</accession>